<keyword evidence="2" id="KW-1185">Reference proteome</keyword>
<dbReference type="Proteomes" id="UP001589832">
    <property type="component" value="Unassembled WGS sequence"/>
</dbReference>
<reference evidence="1 2" key="1">
    <citation type="submission" date="2024-09" db="EMBL/GenBank/DDBJ databases">
        <authorList>
            <person name="Sun Q."/>
            <person name="Mori K."/>
        </authorList>
    </citation>
    <scope>NUCLEOTIDE SEQUENCE [LARGE SCALE GENOMIC DNA]</scope>
    <source>
        <strain evidence="1 2">NCAIM B.02481</strain>
    </source>
</reference>
<proteinExistence type="predicted"/>
<sequence>MTKFSDWTIKDLFPYTELEEINPISLRAFSLVNRNKTRLDELTGATELLGALNILESLDYHFDCFLKNENSTNRIHDVMAYLNRVGQLYYFIKSAFTNKIVADAIQHTPKINELKIFRMKNTAHRSIDYPKGEPLNYRNSQALTFIGSQMYYHMNFQKFIMTSEINGKTIFNEFIPEIDHLQVMDESYSLICQIVKNIA</sequence>
<gene>
    <name evidence="1" type="ORF">ACFFGA_06215</name>
</gene>
<protein>
    <recommendedName>
        <fullName evidence="3">Cthe-2314-like HEPN domain-containing protein</fullName>
    </recommendedName>
</protein>
<dbReference type="RefSeq" id="WP_386061252.1">
    <property type="nucleotide sequence ID" value="NZ_JBHLTQ010000003.1"/>
</dbReference>
<organism evidence="1 2">
    <name type="scientific">Winogradskyella pulchriflava</name>
    <dbReference type="NCBI Taxonomy" id="1110688"/>
    <lineage>
        <taxon>Bacteria</taxon>
        <taxon>Pseudomonadati</taxon>
        <taxon>Bacteroidota</taxon>
        <taxon>Flavobacteriia</taxon>
        <taxon>Flavobacteriales</taxon>
        <taxon>Flavobacteriaceae</taxon>
        <taxon>Winogradskyella</taxon>
    </lineage>
</organism>
<dbReference type="EMBL" id="JBHLTQ010000003">
    <property type="protein sequence ID" value="MFC0604139.1"/>
    <property type="molecule type" value="Genomic_DNA"/>
</dbReference>
<evidence type="ECO:0008006" key="3">
    <source>
        <dbReference type="Google" id="ProtNLM"/>
    </source>
</evidence>
<evidence type="ECO:0000313" key="1">
    <source>
        <dbReference type="EMBL" id="MFC0604139.1"/>
    </source>
</evidence>
<accession>A0ABV6Q789</accession>
<evidence type="ECO:0000313" key="2">
    <source>
        <dbReference type="Proteomes" id="UP001589832"/>
    </source>
</evidence>
<name>A0ABV6Q789_9FLAO</name>
<comment type="caution">
    <text evidence="1">The sequence shown here is derived from an EMBL/GenBank/DDBJ whole genome shotgun (WGS) entry which is preliminary data.</text>
</comment>